<name>A0ABX8DBU0_9CELL</name>
<sequence>MAPVVLDRFSAPTRAWFTGAFDAPTAAQAGAWEAVAGGDHALVVAPTGSGKTLAAFLWGLDGLLTGPAPQDPTRRCRVLYVSPLKALATDVERNLRSPLVGIRQAATRLGTTLPEVTVGIRTGDTPPAERRAFATAPPDVLITTPESLYLVLTSGARRGLAGVRTVIVDEIHAVAGTKRGAHLAVSLERLDALLEAEGGPGPAQRVGLSATVRPVDAVASFLGGARTPADGGRSVVVVQPPSQKVIEVDVVVPVPDLGDLAAAGRPGAAGTAPGSVGRYGGPGIDPDLAGFGAPAPGAAATTVEGERPRASIWPHVEERVVDLVAAHRSTLVFANSRRGAERLTARINEVWAERHGADVPDPGSVRAAAVPGQSGTAAGVDTRDAATIVARAHHGSMSRAERTRTETELKAGRLPAVVATSSLELGIDMGALDLVVQVGAPPSVASGLQRVGRAGHQVGAVSRGVVFPTHRGELVPAAVTAQRMRTGELEALAVPANPLDVLAQQVVAMVAVDDWAVDDLARVVRRAAPFAHLGDVTLRAVLDMLAGRYPSEDFAELRPRVVWDRVTDVLSGRPGALRLAVTSGGTIPDRGMFGVFLAGGDTTADVAVDAERTGGRLRGGKRVGELDEEMVYESRVGDTFTLGSSTWRIEDITPDRVLVTPAPGVPGRLPFWKGDAPGRPAELGRAVGAWVREVAALPDAGARARAEGAGLDPWAADNLLAYLRDQQAATGQLPSDTVLVVERFRDELGDWRIVLHSPYGARVHAPWALVLAGRLRERYGVDAAAMHADDGIVLRLPDVLDGAADAAWGEDAAAGDGPRLSLEDLLLDPDEVLTAVRDELGGSAMFAARFREAAGRALLLPRRRPDRRQPLWQQRQRAAQLLEVAARYPDFPILLEAVRECLQDDFDTEALSGLMRDVGTGRVRVVEVTTPHPSPFAQSLLFGYTAQFLYEGDAPLAERRAAALTLDPTLLAELLGTGGESQLADLLDPEAVERTEAELAGTAPDRQAGSLEQVADVLRRHGPLTATEVAARTRPELRDAVPVWLDELAAARRAIRVRLAGLPGDRAEQWAAVEDAGRLRDALGVALPVGVPEVFTEVLPDPLADLLRRHARTRGPFPAAQAASRFGLGVAVVTEVLRRLEASGVLVQGRLRPDVLGGTGDEFCDAEVLRRLRQRSLAALRAQVEPVDPQALGVFLPQWQGVQAVGRRPSGLRGVDAVARAVEQLAGFAVPASALETHVLPARVPDYVPAMLDELTAAGEVLWAGHAPLAGHDGLVSLHPTAVADLTLAPVPDLDDPDAPATDRVHRAVLAALEGGGAWFLAAIVERVAAQWLDEDAPPDTAGVLTALWDLVWAGRVTNDGLGPLRAWLAGGSTAHRTRPAPARGRPVRPRLGLRAGGRLGVGPTGTVPRTAGPTSGPGAGRWSLLPAREPDATVRAHALAAQLLDRHGVLTRAVAPAEGIGGRFAAVYRVLTALEQAGQVRRGYFVERLGGSQFALPGAVDRLRTDAEVVDRAREQAADRRDAGPAGPTLPWQDVAPPAWGGPAGPGTWSPGAGSPASRQEPPWSVVLAATDPANPYGAALAWPDAPPGRDATGHRPGRKAGALVALVDGALTLYLERGGRTLLTFTDDATILAAAAQALVTTARDRRTGRLTVERIDGSPVLSAEVLRSPAVTALTAAGFVTTPRGLRLQVP</sequence>
<dbReference type="GO" id="GO:0004386">
    <property type="term" value="F:helicase activity"/>
    <property type="evidence" value="ECO:0007669"/>
    <property type="project" value="UniProtKB-KW"/>
</dbReference>
<dbReference type="SMART" id="SM00490">
    <property type="entry name" value="HELICc"/>
    <property type="match status" value="1"/>
</dbReference>
<keyword evidence="4 12" id="KW-0347">Helicase</keyword>
<feature type="compositionally biased region" description="Low complexity" evidence="9">
    <location>
        <begin position="1537"/>
        <end position="1559"/>
    </location>
</feature>
<feature type="domain" description="Helicase ATP-binding" evidence="10">
    <location>
        <begin position="32"/>
        <end position="230"/>
    </location>
</feature>
<feature type="region of interest" description="Disordered" evidence="9">
    <location>
        <begin position="1512"/>
        <end position="1562"/>
    </location>
</feature>
<proteinExistence type="predicted"/>
<feature type="region of interest" description="Disordered" evidence="9">
    <location>
        <begin position="1375"/>
        <end position="1422"/>
    </location>
</feature>
<dbReference type="PANTHER" id="PTHR47962:SF5">
    <property type="entry name" value="ATP-DEPENDENT HELICASE LHR-RELATED"/>
    <property type="match status" value="1"/>
</dbReference>
<dbReference type="Pfam" id="PF08494">
    <property type="entry name" value="DEAD_assoc"/>
    <property type="match status" value="1"/>
</dbReference>
<dbReference type="InterPro" id="IPR013701">
    <property type="entry name" value="Lhr-like_DEAD/DEAH_assoc"/>
</dbReference>
<evidence type="ECO:0000256" key="9">
    <source>
        <dbReference type="SAM" id="MobiDB-lite"/>
    </source>
</evidence>
<dbReference type="InterPro" id="IPR045628">
    <property type="entry name" value="Lhr_WH_dom"/>
</dbReference>
<keyword evidence="3" id="KW-0378">Hydrolase</keyword>
<dbReference type="InterPro" id="IPR011545">
    <property type="entry name" value="DEAD/DEAH_box_helicase_dom"/>
</dbReference>
<dbReference type="Pfam" id="PF23235">
    <property type="entry name" value="WHD_3rd_Lhr"/>
    <property type="match status" value="1"/>
</dbReference>
<keyword evidence="5" id="KW-0067">ATP-binding</keyword>
<evidence type="ECO:0000256" key="8">
    <source>
        <dbReference type="ARBA" id="ARBA00023235"/>
    </source>
</evidence>
<dbReference type="Pfam" id="PF23234">
    <property type="entry name" value="WHD_4th_Lhr"/>
    <property type="match status" value="1"/>
</dbReference>
<evidence type="ECO:0000256" key="1">
    <source>
        <dbReference type="ARBA" id="ARBA00022741"/>
    </source>
</evidence>
<protein>
    <submittedName>
        <fullName evidence="12">DEAD/DEAH box helicase</fullName>
    </submittedName>
</protein>
<dbReference type="Pfam" id="PF00270">
    <property type="entry name" value="DEAD"/>
    <property type="match status" value="1"/>
</dbReference>
<reference evidence="12 13" key="1">
    <citation type="submission" date="2021-05" db="EMBL/GenBank/DDBJ databases">
        <title>Novel species in genus Cellulomonas.</title>
        <authorList>
            <person name="Zhang G."/>
        </authorList>
    </citation>
    <scope>NUCLEOTIDE SEQUENCE [LARGE SCALE GENOMIC DNA]</scope>
    <source>
        <strain evidence="13">zg-ZUI222</strain>
    </source>
</reference>
<evidence type="ECO:0000259" key="11">
    <source>
        <dbReference type="PROSITE" id="PS51194"/>
    </source>
</evidence>
<dbReference type="RefSeq" id="WP_207341497.1">
    <property type="nucleotide sequence ID" value="NZ_CP074405.1"/>
</dbReference>
<evidence type="ECO:0000256" key="6">
    <source>
        <dbReference type="ARBA" id="ARBA00023125"/>
    </source>
</evidence>
<dbReference type="InterPro" id="IPR027417">
    <property type="entry name" value="P-loop_NTPase"/>
</dbReference>
<keyword evidence="8" id="KW-0413">Isomerase</keyword>
<keyword evidence="6" id="KW-0238">DNA-binding</keyword>
<evidence type="ECO:0000256" key="7">
    <source>
        <dbReference type="ARBA" id="ARBA00023204"/>
    </source>
</evidence>
<dbReference type="Pfam" id="PF00271">
    <property type="entry name" value="Helicase_C"/>
    <property type="match status" value="1"/>
</dbReference>
<evidence type="ECO:0000256" key="3">
    <source>
        <dbReference type="ARBA" id="ARBA00022801"/>
    </source>
</evidence>
<dbReference type="Pfam" id="PF19306">
    <property type="entry name" value="WHD_Lhr"/>
    <property type="match status" value="1"/>
</dbReference>
<keyword evidence="2" id="KW-0227">DNA damage</keyword>
<dbReference type="PROSITE" id="PS51192">
    <property type="entry name" value="HELICASE_ATP_BIND_1"/>
    <property type="match status" value="1"/>
</dbReference>
<dbReference type="InterPro" id="IPR014001">
    <property type="entry name" value="Helicase_ATP-bd"/>
</dbReference>
<evidence type="ECO:0000256" key="2">
    <source>
        <dbReference type="ARBA" id="ARBA00022763"/>
    </source>
</evidence>
<evidence type="ECO:0000256" key="4">
    <source>
        <dbReference type="ARBA" id="ARBA00022806"/>
    </source>
</evidence>
<dbReference type="InterPro" id="IPR055368">
    <property type="entry name" value="WH3_Lhr"/>
</dbReference>
<evidence type="ECO:0000259" key="10">
    <source>
        <dbReference type="PROSITE" id="PS51192"/>
    </source>
</evidence>
<dbReference type="SUPFAM" id="SSF52540">
    <property type="entry name" value="P-loop containing nucleoside triphosphate hydrolases"/>
    <property type="match status" value="1"/>
</dbReference>
<dbReference type="SMART" id="SM00487">
    <property type="entry name" value="DEXDc"/>
    <property type="match status" value="1"/>
</dbReference>
<dbReference type="Proteomes" id="UP000677804">
    <property type="component" value="Chromosome"/>
</dbReference>
<dbReference type="InterPro" id="IPR055367">
    <property type="entry name" value="WH4_Lhr"/>
</dbReference>
<dbReference type="Pfam" id="PF23236">
    <property type="entry name" value="WHD_2nd_Lhr"/>
    <property type="match status" value="1"/>
</dbReference>
<feature type="domain" description="Helicase C-terminal" evidence="11">
    <location>
        <begin position="315"/>
        <end position="500"/>
    </location>
</feature>
<evidence type="ECO:0000313" key="12">
    <source>
        <dbReference type="EMBL" id="QVI64166.1"/>
    </source>
</evidence>
<evidence type="ECO:0000313" key="13">
    <source>
        <dbReference type="Proteomes" id="UP000677804"/>
    </source>
</evidence>
<keyword evidence="7" id="KW-0234">DNA repair</keyword>
<feature type="compositionally biased region" description="Basic and acidic residues" evidence="9">
    <location>
        <begin position="1512"/>
        <end position="1524"/>
    </location>
</feature>
<gene>
    <name evidence="12" type="ORF">KG103_07760</name>
</gene>
<keyword evidence="1" id="KW-0547">Nucleotide-binding</keyword>
<organism evidence="12 13">
    <name type="scientific">Cellulomonas wangleii</name>
    <dbReference type="NCBI Taxonomy" id="2816956"/>
    <lineage>
        <taxon>Bacteria</taxon>
        <taxon>Bacillati</taxon>
        <taxon>Actinomycetota</taxon>
        <taxon>Actinomycetes</taxon>
        <taxon>Micrococcales</taxon>
        <taxon>Cellulomonadaceae</taxon>
        <taxon>Cellulomonas</taxon>
    </lineage>
</organism>
<dbReference type="CDD" id="cd18796">
    <property type="entry name" value="SF2_C_LHR"/>
    <property type="match status" value="1"/>
</dbReference>
<dbReference type="InterPro" id="IPR055369">
    <property type="entry name" value="WH2_Lhr"/>
</dbReference>
<dbReference type="EMBL" id="CP074405">
    <property type="protein sequence ID" value="QVI64166.1"/>
    <property type="molecule type" value="Genomic_DNA"/>
</dbReference>
<dbReference type="PROSITE" id="PS51194">
    <property type="entry name" value="HELICASE_CTER"/>
    <property type="match status" value="1"/>
</dbReference>
<accession>A0ABX8DBU0</accession>
<dbReference type="InterPro" id="IPR001650">
    <property type="entry name" value="Helicase_C-like"/>
</dbReference>
<evidence type="ECO:0000256" key="5">
    <source>
        <dbReference type="ARBA" id="ARBA00022840"/>
    </source>
</evidence>
<keyword evidence="13" id="KW-1185">Reference proteome</keyword>
<dbReference type="PANTHER" id="PTHR47962">
    <property type="entry name" value="ATP-DEPENDENT HELICASE LHR-RELATED-RELATED"/>
    <property type="match status" value="1"/>
</dbReference>
<dbReference type="Gene3D" id="3.40.50.300">
    <property type="entry name" value="P-loop containing nucleotide triphosphate hydrolases"/>
    <property type="match status" value="2"/>
</dbReference>
<feature type="compositionally biased region" description="Low complexity" evidence="9">
    <location>
        <begin position="1380"/>
        <end position="1394"/>
    </location>
</feature>
<dbReference type="InterPro" id="IPR052511">
    <property type="entry name" value="ATP-dep_Helicase"/>
</dbReference>
<feature type="compositionally biased region" description="Gly residues" evidence="9">
    <location>
        <begin position="1395"/>
        <end position="1404"/>
    </location>
</feature>